<dbReference type="Proteomes" id="UP000264062">
    <property type="component" value="Unassembled WGS sequence"/>
</dbReference>
<keyword evidence="1" id="KW-0092">Biotin</keyword>
<comment type="caution">
    <text evidence="3">The sequence shown here is derived from an EMBL/GenBank/DDBJ whole genome shotgun (WGS) entry which is preliminary data.</text>
</comment>
<gene>
    <name evidence="3" type="ORF">DCW38_00615</name>
</gene>
<dbReference type="PANTHER" id="PTHR45266:SF3">
    <property type="entry name" value="OXALOACETATE DECARBOXYLASE ALPHA CHAIN"/>
    <property type="match status" value="1"/>
</dbReference>
<dbReference type="PANTHER" id="PTHR45266">
    <property type="entry name" value="OXALOACETATE DECARBOXYLASE ALPHA CHAIN"/>
    <property type="match status" value="1"/>
</dbReference>
<dbReference type="InterPro" id="IPR011053">
    <property type="entry name" value="Single_hybrid_motif"/>
</dbReference>
<dbReference type="CDD" id="cd06850">
    <property type="entry name" value="biotinyl_domain"/>
    <property type="match status" value="1"/>
</dbReference>
<evidence type="ECO:0000313" key="3">
    <source>
        <dbReference type="EMBL" id="HAV91674.1"/>
    </source>
</evidence>
<protein>
    <recommendedName>
        <fullName evidence="2">Lipoyl-binding domain-containing protein</fullName>
    </recommendedName>
</protein>
<organism evidence="3 4">
    <name type="scientific">candidate division WOR-3 bacterium</name>
    <dbReference type="NCBI Taxonomy" id="2052148"/>
    <lineage>
        <taxon>Bacteria</taxon>
        <taxon>Bacteria division WOR-3</taxon>
    </lineage>
</organism>
<dbReference type="SUPFAM" id="SSF51230">
    <property type="entry name" value="Single hybrid motif"/>
    <property type="match status" value="1"/>
</dbReference>
<evidence type="ECO:0000256" key="1">
    <source>
        <dbReference type="ARBA" id="ARBA00023267"/>
    </source>
</evidence>
<evidence type="ECO:0000313" key="4">
    <source>
        <dbReference type="Proteomes" id="UP000264062"/>
    </source>
</evidence>
<accession>A0A350H808</accession>
<dbReference type="EMBL" id="DMZY01000021">
    <property type="protein sequence ID" value="HAV91674.1"/>
    <property type="molecule type" value="Genomic_DNA"/>
</dbReference>
<dbReference type="Pfam" id="PF00364">
    <property type="entry name" value="Biotin_lipoyl"/>
    <property type="match status" value="1"/>
</dbReference>
<proteinExistence type="predicted"/>
<name>A0A350H808_UNCW3</name>
<sequence>MRKKENKKSEDLIVEYDKYKTHPPTNSTKLHVDTEMENSLEIKALIPGVIQKINISEGDEVLAGQVLMILEAMKMRNRIYTKVDGIIEKISVKEGERVVKNQILVNIK</sequence>
<feature type="domain" description="Lipoyl-binding" evidence="2">
    <location>
        <begin position="33"/>
        <end position="108"/>
    </location>
</feature>
<dbReference type="InterPro" id="IPR000089">
    <property type="entry name" value="Biotin_lipoyl"/>
</dbReference>
<dbReference type="Gene3D" id="2.40.50.100">
    <property type="match status" value="1"/>
</dbReference>
<dbReference type="InterPro" id="IPR050709">
    <property type="entry name" value="Biotin_Carboxyl_Carrier/Decarb"/>
</dbReference>
<evidence type="ECO:0000259" key="2">
    <source>
        <dbReference type="PROSITE" id="PS50968"/>
    </source>
</evidence>
<dbReference type="AlphaFoldDB" id="A0A350H808"/>
<dbReference type="PROSITE" id="PS50968">
    <property type="entry name" value="BIOTINYL_LIPOYL"/>
    <property type="match status" value="1"/>
</dbReference>
<reference evidence="3 4" key="1">
    <citation type="journal article" date="2018" name="Nat. Biotechnol.">
        <title>A standardized bacterial taxonomy based on genome phylogeny substantially revises the tree of life.</title>
        <authorList>
            <person name="Parks D.H."/>
            <person name="Chuvochina M."/>
            <person name="Waite D.W."/>
            <person name="Rinke C."/>
            <person name="Skarshewski A."/>
            <person name="Chaumeil P.A."/>
            <person name="Hugenholtz P."/>
        </authorList>
    </citation>
    <scope>NUCLEOTIDE SEQUENCE [LARGE SCALE GENOMIC DNA]</scope>
    <source>
        <strain evidence="3">UBA9956</strain>
    </source>
</reference>